<dbReference type="PROSITE" id="PS00122">
    <property type="entry name" value="CARBOXYLESTERASE_B_1"/>
    <property type="match status" value="1"/>
</dbReference>
<comment type="caution">
    <text evidence="5">The sequence shown here is derived from an EMBL/GenBank/DDBJ whole genome shotgun (WGS) entry which is preliminary data.</text>
</comment>
<dbReference type="InterPro" id="IPR019826">
    <property type="entry name" value="Carboxylesterase_B_AS"/>
</dbReference>
<name>A0A2A5C900_9GAMM</name>
<proteinExistence type="inferred from homology"/>
<dbReference type="InterPro" id="IPR002018">
    <property type="entry name" value="CarbesteraseB"/>
</dbReference>
<dbReference type="InterPro" id="IPR029058">
    <property type="entry name" value="AB_hydrolase_fold"/>
</dbReference>
<protein>
    <recommendedName>
        <fullName evidence="3">Carboxylic ester hydrolase</fullName>
        <ecNumber evidence="3">3.1.1.-</ecNumber>
    </recommendedName>
</protein>
<dbReference type="EC" id="3.1.1.-" evidence="3"/>
<dbReference type="PROSITE" id="PS51318">
    <property type="entry name" value="TAT"/>
    <property type="match status" value="1"/>
</dbReference>
<accession>A0A2A5C900</accession>
<dbReference type="AlphaFoldDB" id="A0A2A5C900"/>
<evidence type="ECO:0000313" key="5">
    <source>
        <dbReference type="EMBL" id="PCJ40349.1"/>
    </source>
</evidence>
<reference evidence="6" key="1">
    <citation type="submission" date="2017-08" db="EMBL/GenBank/DDBJ databases">
        <title>A dynamic microbial community with high functional redundancy inhabits the cold, oxic subseafloor aquifer.</title>
        <authorList>
            <person name="Tully B.J."/>
            <person name="Wheat C.G."/>
            <person name="Glazer B.T."/>
            <person name="Huber J.A."/>
        </authorList>
    </citation>
    <scope>NUCLEOTIDE SEQUENCE [LARGE SCALE GENOMIC DNA]</scope>
</reference>
<dbReference type="Gene3D" id="3.40.50.1820">
    <property type="entry name" value="alpha/beta hydrolase"/>
    <property type="match status" value="1"/>
</dbReference>
<dbReference type="EMBL" id="NVWI01000009">
    <property type="protein sequence ID" value="PCJ40349.1"/>
    <property type="molecule type" value="Genomic_DNA"/>
</dbReference>
<feature type="domain" description="Carboxylesterase type B" evidence="4">
    <location>
        <begin position="47"/>
        <end position="533"/>
    </location>
</feature>
<keyword evidence="2 3" id="KW-0378">Hydrolase</keyword>
<dbReference type="GO" id="GO:0016787">
    <property type="term" value="F:hydrolase activity"/>
    <property type="evidence" value="ECO:0007669"/>
    <property type="project" value="UniProtKB-KW"/>
</dbReference>
<dbReference type="Proteomes" id="UP000228987">
    <property type="component" value="Unassembled WGS sequence"/>
</dbReference>
<dbReference type="SUPFAM" id="SSF53474">
    <property type="entry name" value="alpha/beta-Hydrolases"/>
    <property type="match status" value="1"/>
</dbReference>
<organism evidence="5 6">
    <name type="scientific">SAR86 cluster bacterium</name>
    <dbReference type="NCBI Taxonomy" id="2030880"/>
    <lineage>
        <taxon>Bacteria</taxon>
        <taxon>Pseudomonadati</taxon>
        <taxon>Pseudomonadota</taxon>
        <taxon>Gammaproteobacteria</taxon>
        <taxon>SAR86 cluster</taxon>
    </lineage>
</organism>
<dbReference type="PANTHER" id="PTHR11559">
    <property type="entry name" value="CARBOXYLESTERASE"/>
    <property type="match status" value="1"/>
</dbReference>
<dbReference type="Pfam" id="PF00135">
    <property type="entry name" value="COesterase"/>
    <property type="match status" value="1"/>
</dbReference>
<comment type="similarity">
    <text evidence="1 3">Belongs to the type-B carboxylesterase/lipase family.</text>
</comment>
<evidence type="ECO:0000256" key="2">
    <source>
        <dbReference type="ARBA" id="ARBA00022801"/>
    </source>
</evidence>
<dbReference type="InterPro" id="IPR006311">
    <property type="entry name" value="TAT_signal"/>
</dbReference>
<evidence type="ECO:0000259" key="4">
    <source>
        <dbReference type="Pfam" id="PF00135"/>
    </source>
</evidence>
<evidence type="ECO:0000256" key="1">
    <source>
        <dbReference type="ARBA" id="ARBA00005964"/>
    </source>
</evidence>
<gene>
    <name evidence="5" type="ORF">COA71_10840</name>
</gene>
<dbReference type="InterPro" id="IPR050309">
    <property type="entry name" value="Type-B_Carboxylest/Lipase"/>
</dbReference>
<sequence length="546" mass="60241">MADYKKTSFNRRSFLGSTAIGAAGMYLGAQAPFALAQDLRLSDVGETVSTRHGRVRGLTREGVQQFWGVPYGAPTDGANRFMPPKAPAAWSGVRDVFQIGKRCYQGPNAVEPAPVVLAMNRLEEESEDCLNLNVFTPAADNRSRPVMVWMHGGGHRFGSGNYLMYDGTLLAKKEDVVVVSVSHRLNIFGYMHLADIGGDKWAESSNVGTQDLVAALQWVKDNIEEFGGDPDRVTIFGQSGGGGKTSSLMAVPSAAGLFHRAIAQSGSTIKGMTADTANESVDRYLNKLGINANQLDRLQELTPQQIQDALYGDPDLRSFPMGPVVDGNFIPRHPWDPSAPAYSADVPFMAGSTETENGWIGPPAYDLSDADMLNLFSTRISNGNEQQARELISLYQGKFPERRNRMLWLTAESDNTRRWGAQYLNRMKYEQGSAASYLYLFDWHSPVHDNRMGAYHTLDIPFVFNNVDVAASMTGADSYRYELAHVMSAAWAAFARTGNPNHADMPNWAPFTPENYPTMMFGNEVRLNNDPNREQRLALAAIRQQA</sequence>
<evidence type="ECO:0000313" key="6">
    <source>
        <dbReference type="Proteomes" id="UP000228987"/>
    </source>
</evidence>
<evidence type="ECO:0000256" key="3">
    <source>
        <dbReference type="RuleBase" id="RU361235"/>
    </source>
</evidence>